<dbReference type="AlphaFoldDB" id="A0A4Q7ARX4"/>
<sequence>MRRHRSAFCQRTDLQKLESGQGKIALVWSINMLAKYNDCSAKVDAWIKLGKALKEQITSQLLE</sequence>
<evidence type="ECO:0000313" key="2">
    <source>
        <dbReference type="Proteomes" id="UP000293483"/>
    </source>
</evidence>
<dbReference type="Proteomes" id="UP000293483">
    <property type="component" value="Unassembled WGS sequence"/>
</dbReference>
<accession>A0A4Q7ARX4</accession>
<gene>
    <name evidence="1" type="ORF">EXE25_16225</name>
</gene>
<name>A0A4Q7ARX4_9GAMM</name>
<reference evidence="1 2" key="1">
    <citation type="submission" date="2019-02" db="EMBL/GenBank/DDBJ databases">
        <title>The Batch Genome Submission of Acinetobacter spp. strains.</title>
        <authorList>
            <person name="Qin J."/>
            <person name="Hu Y."/>
            <person name="Ye H."/>
            <person name="Wei L."/>
            <person name="Feng Y."/>
            <person name="Zong Z."/>
        </authorList>
    </citation>
    <scope>NUCLEOTIDE SEQUENCE [LARGE SCALE GENOMIC DNA]</scope>
    <source>
        <strain evidence="1 2">WCHABo060081</strain>
    </source>
</reference>
<proteinExistence type="predicted"/>
<protein>
    <submittedName>
        <fullName evidence="1">Uncharacterized protein</fullName>
    </submittedName>
</protein>
<evidence type="ECO:0000313" key="1">
    <source>
        <dbReference type="EMBL" id="RZG64530.1"/>
    </source>
</evidence>
<dbReference type="EMBL" id="SGSU01000022">
    <property type="protein sequence ID" value="RZG64530.1"/>
    <property type="molecule type" value="Genomic_DNA"/>
</dbReference>
<comment type="caution">
    <text evidence="1">The sequence shown here is derived from an EMBL/GenBank/DDBJ whole genome shotgun (WGS) entry which is preliminary data.</text>
</comment>
<organism evidence="1 2">
    <name type="scientific">Acinetobacter bouvetii</name>
    <dbReference type="NCBI Taxonomy" id="202951"/>
    <lineage>
        <taxon>Bacteria</taxon>
        <taxon>Pseudomonadati</taxon>
        <taxon>Pseudomonadota</taxon>
        <taxon>Gammaproteobacteria</taxon>
        <taxon>Moraxellales</taxon>
        <taxon>Moraxellaceae</taxon>
        <taxon>Acinetobacter</taxon>
    </lineage>
</organism>